<evidence type="ECO:0000313" key="3">
    <source>
        <dbReference type="EMBL" id="KAH7347942.1"/>
    </source>
</evidence>
<dbReference type="AlphaFoldDB" id="A0A8K0WZI2"/>
<dbReference type="PROSITE" id="PS51925">
    <property type="entry name" value="SWIB_MDM2"/>
    <property type="match status" value="1"/>
</dbReference>
<dbReference type="CDD" id="cd10568">
    <property type="entry name" value="SWIB_like"/>
    <property type="match status" value="1"/>
</dbReference>
<feature type="region of interest" description="Disordered" evidence="1">
    <location>
        <begin position="218"/>
        <end position="246"/>
    </location>
</feature>
<dbReference type="EMBL" id="JAGPXD010000007">
    <property type="protein sequence ID" value="KAH7347942.1"/>
    <property type="molecule type" value="Genomic_DNA"/>
</dbReference>
<reference evidence="3" key="1">
    <citation type="journal article" date="2021" name="Nat. Commun.">
        <title>Genetic determinants of endophytism in the Arabidopsis root mycobiome.</title>
        <authorList>
            <person name="Mesny F."/>
            <person name="Miyauchi S."/>
            <person name="Thiergart T."/>
            <person name="Pickel B."/>
            <person name="Atanasova L."/>
            <person name="Karlsson M."/>
            <person name="Huettel B."/>
            <person name="Barry K.W."/>
            <person name="Haridas S."/>
            <person name="Chen C."/>
            <person name="Bauer D."/>
            <person name="Andreopoulos W."/>
            <person name="Pangilinan J."/>
            <person name="LaButti K."/>
            <person name="Riley R."/>
            <person name="Lipzen A."/>
            <person name="Clum A."/>
            <person name="Drula E."/>
            <person name="Henrissat B."/>
            <person name="Kohler A."/>
            <person name="Grigoriev I.V."/>
            <person name="Martin F.M."/>
            <person name="Hacquard S."/>
        </authorList>
    </citation>
    <scope>NUCLEOTIDE SEQUENCE</scope>
    <source>
        <strain evidence="3">MPI-CAGE-AT-0016</strain>
    </source>
</reference>
<feature type="compositionally biased region" description="Low complexity" evidence="1">
    <location>
        <begin position="14"/>
        <end position="37"/>
    </location>
</feature>
<dbReference type="Gene3D" id="1.10.245.10">
    <property type="entry name" value="SWIB/MDM2 domain"/>
    <property type="match status" value="1"/>
</dbReference>
<organism evidence="3 4">
    <name type="scientific">Plectosphaerella cucumerina</name>
    <dbReference type="NCBI Taxonomy" id="40658"/>
    <lineage>
        <taxon>Eukaryota</taxon>
        <taxon>Fungi</taxon>
        <taxon>Dikarya</taxon>
        <taxon>Ascomycota</taxon>
        <taxon>Pezizomycotina</taxon>
        <taxon>Sordariomycetes</taxon>
        <taxon>Hypocreomycetidae</taxon>
        <taxon>Glomerellales</taxon>
        <taxon>Plectosphaerellaceae</taxon>
        <taxon>Plectosphaerella</taxon>
    </lineage>
</organism>
<dbReference type="OrthoDB" id="10263741at2759"/>
<dbReference type="InterPro" id="IPR036885">
    <property type="entry name" value="SWIB_MDM2_dom_sf"/>
</dbReference>
<dbReference type="InterPro" id="IPR019835">
    <property type="entry name" value="SWIB_domain"/>
</dbReference>
<keyword evidence="4" id="KW-1185">Reference proteome</keyword>
<dbReference type="Pfam" id="PF02201">
    <property type="entry name" value="SWIB"/>
    <property type="match status" value="1"/>
</dbReference>
<proteinExistence type="predicted"/>
<dbReference type="SMART" id="SM00151">
    <property type="entry name" value="SWIB"/>
    <property type="match status" value="1"/>
</dbReference>
<feature type="region of interest" description="Disordered" evidence="1">
    <location>
        <begin position="459"/>
        <end position="484"/>
    </location>
</feature>
<evidence type="ECO:0000259" key="2">
    <source>
        <dbReference type="PROSITE" id="PS51925"/>
    </source>
</evidence>
<dbReference type="InterPro" id="IPR003121">
    <property type="entry name" value="SWIB_MDM2_domain"/>
</dbReference>
<comment type="caution">
    <text evidence="3">The sequence shown here is derived from an EMBL/GenBank/DDBJ whole genome shotgun (WGS) entry which is preliminary data.</text>
</comment>
<dbReference type="SUPFAM" id="SSF47592">
    <property type="entry name" value="SWIB/MDM2 domain"/>
    <property type="match status" value="1"/>
</dbReference>
<protein>
    <recommendedName>
        <fullName evidence="2">DM2 domain-containing protein</fullName>
    </recommendedName>
</protein>
<feature type="compositionally biased region" description="Polar residues" evidence="1">
    <location>
        <begin position="218"/>
        <end position="234"/>
    </location>
</feature>
<evidence type="ECO:0000256" key="1">
    <source>
        <dbReference type="SAM" id="MobiDB-lite"/>
    </source>
</evidence>
<sequence>MQPYRQQPPPYGHVPQQAPTRAPQPGQRRPGMGPVMPAHQVAPMPRPGVPQHPHIVQPADSDASYAERAKARRSRKPNDKNLPEGVEACIIDPDVALRYRELRELERRLDATMTRKRLDIIESVGRESKRFRTMRVWISNTVEDQHWQGNDLSIDAFDLSPSMNASYRVKIEGRLLDDADEDGSSVSDTEHDAAVATNTKQPRYRFSHLFKQMSVDFETNQSKRSADQSVSWTKSDGGKASQAGQATAADFDELTFKRNGDESMNIVINLVRHEDPERYQLSPALADVIDATQATRQEATLALWDYIRLMGLQDEEDKRNFRCDEALKKITRVDVGSLPNLAAYIESHLGPLPPVRLAYTVRVDEEFHKNPQPTIYDIQVAVDDPLRAKLLETINNPTYGQSLKEIRELDGDLATLVMAISSSKAKHSFFTSLGDDPVTYLRNWLSSQKRDLEVIMGEAPRGGGEDAASSEWRRGGPDGVWASSNAHESVQVMLSKAPLAR</sequence>
<name>A0A8K0WZI2_9PEZI</name>
<evidence type="ECO:0000313" key="4">
    <source>
        <dbReference type="Proteomes" id="UP000813385"/>
    </source>
</evidence>
<feature type="region of interest" description="Disordered" evidence="1">
    <location>
        <begin position="1"/>
        <end position="82"/>
    </location>
</feature>
<accession>A0A8K0WZI2</accession>
<gene>
    <name evidence="3" type="ORF">B0T11DRAFT_146485</name>
</gene>
<dbReference type="Proteomes" id="UP000813385">
    <property type="component" value="Unassembled WGS sequence"/>
</dbReference>
<dbReference type="PANTHER" id="PTHR13844">
    <property type="entry name" value="SWI/SNF-RELATED MATRIX-ASSOCIATED ACTIN-DEPENDENT REGULATOR OF CHROMATIN SUBFAMILY D"/>
    <property type="match status" value="1"/>
</dbReference>
<feature type="compositionally biased region" description="Pro residues" evidence="1">
    <location>
        <begin position="1"/>
        <end position="12"/>
    </location>
</feature>
<feature type="domain" description="DM2" evidence="2">
    <location>
        <begin position="274"/>
        <end position="351"/>
    </location>
</feature>